<dbReference type="GeneID" id="32508729"/>
<dbReference type="RefSeq" id="WP_024839770.1">
    <property type="nucleotide sequence ID" value="NZ_JAAFAN010000138.1"/>
</dbReference>
<protein>
    <submittedName>
        <fullName evidence="1">Uncharacterized protein</fullName>
    </submittedName>
</protein>
<name>A0ABX0BKJ5_9MICO</name>
<organism evidence="1 2">
    <name type="scientific">Cellulosimicrobium composti</name>
    <dbReference type="NCBI Taxonomy" id="2672572"/>
    <lineage>
        <taxon>Bacteria</taxon>
        <taxon>Bacillati</taxon>
        <taxon>Actinomycetota</taxon>
        <taxon>Actinomycetes</taxon>
        <taxon>Micrococcales</taxon>
        <taxon>Promicromonosporaceae</taxon>
        <taxon>Cellulosimicrobium</taxon>
    </lineage>
</organism>
<reference evidence="1 2" key="1">
    <citation type="journal article" date="2021" name="Arch. Microbiol.">
        <title>Cellulosimicrobium fucosivorans sp. nov., isolated from San Elijo Lagoon, contains a fucose metabolic pathway linked to carotenoid production.</title>
        <authorList>
            <person name="Aviles F.A."/>
            <person name="Kyndt J.A."/>
        </authorList>
    </citation>
    <scope>NUCLEOTIDE SEQUENCE [LARGE SCALE GENOMIC DNA]</scope>
    <source>
        <strain evidence="1 2">SE3</strain>
    </source>
</reference>
<evidence type="ECO:0000313" key="2">
    <source>
        <dbReference type="Proteomes" id="UP000471672"/>
    </source>
</evidence>
<accession>A0ABX0BKJ5</accession>
<proteinExistence type="predicted"/>
<dbReference type="Proteomes" id="UP000471672">
    <property type="component" value="Unassembled WGS sequence"/>
</dbReference>
<dbReference type="EMBL" id="JAAFAN010000138">
    <property type="protein sequence ID" value="NDO91511.1"/>
    <property type="molecule type" value="Genomic_DNA"/>
</dbReference>
<keyword evidence="2" id="KW-1185">Reference proteome</keyword>
<comment type="caution">
    <text evidence="1">The sequence shown here is derived from an EMBL/GenBank/DDBJ whole genome shotgun (WGS) entry which is preliminary data.</text>
</comment>
<evidence type="ECO:0000313" key="1">
    <source>
        <dbReference type="EMBL" id="NDO91511.1"/>
    </source>
</evidence>
<sequence length="69" mass="7882">MASFKFDSKGLADLQKHMEQQLKKAEVEANRAAARESTPEAKARAFARVLRKYGVENVNEAELRKKFSR</sequence>
<gene>
    <name evidence="1" type="ORF">GYH36_18985</name>
</gene>